<keyword evidence="4" id="KW-0560">Oxidoreductase</keyword>
<comment type="similarity">
    <text evidence="1">Belongs to the NADH dehydrogenase family.</text>
</comment>
<organism evidence="6 7">
    <name type="scientific">Kingdonia uniflora</name>
    <dbReference type="NCBI Taxonomy" id="39325"/>
    <lineage>
        <taxon>Eukaryota</taxon>
        <taxon>Viridiplantae</taxon>
        <taxon>Streptophyta</taxon>
        <taxon>Embryophyta</taxon>
        <taxon>Tracheophyta</taxon>
        <taxon>Spermatophyta</taxon>
        <taxon>Magnoliopsida</taxon>
        <taxon>Ranunculales</taxon>
        <taxon>Circaeasteraceae</taxon>
        <taxon>Kingdonia</taxon>
    </lineage>
</organism>
<dbReference type="OrthoDB" id="3244603at2759"/>
<reference evidence="6 7" key="1">
    <citation type="journal article" date="2020" name="IScience">
        <title>Genome Sequencing of the Endangered Kingdonia uniflora (Circaeasteraceae, Ranunculales) Reveals Potential Mechanisms of Evolutionary Specialization.</title>
        <authorList>
            <person name="Sun Y."/>
            <person name="Deng T."/>
            <person name="Zhang A."/>
            <person name="Moore M.J."/>
            <person name="Landis J.B."/>
            <person name="Lin N."/>
            <person name="Zhang H."/>
            <person name="Zhang X."/>
            <person name="Huang J."/>
            <person name="Zhang X."/>
            <person name="Sun H."/>
            <person name="Wang H."/>
        </authorList>
    </citation>
    <scope>NUCLEOTIDE SEQUENCE [LARGE SCALE GENOMIC DNA]</scope>
    <source>
        <strain evidence="6">TB1705</strain>
        <tissue evidence="6">Leaf</tissue>
    </source>
</reference>
<keyword evidence="2" id="KW-0285">Flavoprotein</keyword>
<evidence type="ECO:0000313" key="7">
    <source>
        <dbReference type="Proteomes" id="UP000541444"/>
    </source>
</evidence>
<keyword evidence="3" id="KW-0274">FAD</keyword>
<dbReference type="PANTHER" id="PTHR43706">
    <property type="entry name" value="NADH DEHYDROGENASE"/>
    <property type="match status" value="1"/>
</dbReference>
<dbReference type="InterPro" id="IPR045024">
    <property type="entry name" value="NDH-2"/>
</dbReference>
<keyword evidence="7" id="KW-1185">Reference proteome</keyword>
<evidence type="ECO:0000313" key="6">
    <source>
        <dbReference type="EMBL" id="KAF6174541.1"/>
    </source>
</evidence>
<accession>A0A7J7P544</accession>
<proteinExistence type="inferred from homology"/>
<name>A0A7J7P544_9MAGN</name>
<dbReference type="PANTHER" id="PTHR43706:SF4">
    <property type="entry name" value="NADH:UBIQUINONE REDUCTASE (NON-ELECTROGENIC)"/>
    <property type="match status" value="1"/>
</dbReference>
<dbReference type="Proteomes" id="UP000541444">
    <property type="component" value="Unassembled WGS sequence"/>
</dbReference>
<evidence type="ECO:0000256" key="2">
    <source>
        <dbReference type="ARBA" id="ARBA00022630"/>
    </source>
</evidence>
<sequence>MVFTPLLTSTCVGTLEFRSVAEPVSRIQPALVTAPNSYFYLAYCKGVDLDKHEIYCEIVSNSGLPQEPYRFKVAYDKLVIAAGADDIYIME</sequence>
<evidence type="ECO:0000256" key="5">
    <source>
        <dbReference type="ARBA" id="ARBA00023027"/>
    </source>
</evidence>
<dbReference type="GO" id="GO:0003954">
    <property type="term" value="F:NADH dehydrogenase activity"/>
    <property type="evidence" value="ECO:0007669"/>
    <property type="project" value="InterPro"/>
</dbReference>
<keyword evidence="5" id="KW-0520">NAD</keyword>
<gene>
    <name evidence="6" type="ORF">GIB67_041761</name>
</gene>
<evidence type="ECO:0000256" key="4">
    <source>
        <dbReference type="ARBA" id="ARBA00023002"/>
    </source>
</evidence>
<evidence type="ECO:0000256" key="3">
    <source>
        <dbReference type="ARBA" id="ARBA00022827"/>
    </source>
</evidence>
<evidence type="ECO:0000256" key="1">
    <source>
        <dbReference type="ARBA" id="ARBA00005272"/>
    </source>
</evidence>
<dbReference type="AlphaFoldDB" id="A0A7J7P544"/>
<dbReference type="Gene3D" id="3.50.50.100">
    <property type="match status" value="1"/>
</dbReference>
<dbReference type="GO" id="GO:0005739">
    <property type="term" value="C:mitochondrion"/>
    <property type="evidence" value="ECO:0007669"/>
    <property type="project" value="TreeGrafter"/>
</dbReference>
<comment type="caution">
    <text evidence="6">The sequence shown here is derived from an EMBL/GenBank/DDBJ whole genome shotgun (WGS) entry which is preliminary data.</text>
</comment>
<dbReference type="EMBL" id="JACGCM010000261">
    <property type="protein sequence ID" value="KAF6174541.1"/>
    <property type="molecule type" value="Genomic_DNA"/>
</dbReference>
<protein>
    <submittedName>
        <fullName evidence="6">Uncharacterized protein</fullName>
    </submittedName>
</protein>